<name>A0ABV4ZH69_9ACTN</name>
<dbReference type="PANTHER" id="PTHR46637">
    <property type="entry name" value="TIS1421-TRANSPOSASE PROTEIN A"/>
    <property type="match status" value="1"/>
</dbReference>
<comment type="caution">
    <text evidence="2">The sequence shown here is derived from an EMBL/GenBank/DDBJ whole genome shotgun (WGS) entry which is preliminary data.</text>
</comment>
<organism evidence="2 3">
    <name type="scientific">Streptomyces carpaticus</name>
    <dbReference type="NCBI Taxonomy" id="285558"/>
    <lineage>
        <taxon>Bacteria</taxon>
        <taxon>Bacillati</taxon>
        <taxon>Actinomycetota</taxon>
        <taxon>Actinomycetes</taxon>
        <taxon>Kitasatosporales</taxon>
        <taxon>Streptomycetaceae</taxon>
        <taxon>Streptomyces</taxon>
    </lineage>
</organism>
<dbReference type="EMBL" id="JBHGBT010000002">
    <property type="protein sequence ID" value="MFB4193334.1"/>
    <property type="molecule type" value="Genomic_DNA"/>
</dbReference>
<evidence type="ECO:0000259" key="1">
    <source>
        <dbReference type="Pfam" id="PF13340"/>
    </source>
</evidence>
<dbReference type="InterPro" id="IPR025161">
    <property type="entry name" value="IS402-like_dom"/>
</dbReference>
<sequence>MVEPELPSFLSRPQGGGTPPIDQRAVLTAAVYVLTSGCSWRYLPPTFGVSPATAHRRISAWTAPGVWCRMHRVALDEIGARSGLDWSSVPVDAASVRAKRGFL</sequence>
<dbReference type="InterPro" id="IPR052909">
    <property type="entry name" value="Transposase_6_like"/>
</dbReference>
<accession>A0ABV4ZH69</accession>
<dbReference type="PANTHER" id="PTHR46637:SF1">
    <property type="entry name" value="BLL5188 PROTEIN"/>
    <property type="match status" value="1"/>
</dbReference>
<feature type="domain" description="Insertion element IS402-like" evidence="1">
    <location>
        <begin position="2"/>
        <end position="71"/>
    </location>
</feature>
<dbReference type="Pfam" id="PF13340">
    <property type="entry name" value="DUF4096"/>
    <property type="match status" value="1"/>
</dbReference>
<proteinExistence type="predicted"/>
<evidence type="ECO:0000313" key="3">
    <source>
        <dbReference type="Proteomes" id="UP001577267"/>
    </source>
</evidence>
<gene>
    <name evidence="2" type="ORF">ACE11A_03050</name>
</gene>
<reference evidence="2 3" key="1">
    <citation type="submission" date="2024-09" db="EMBL/GenBank/DDBJ databases">
        <title>Draft genome sequence of multifaceted antimicrobials producing Streptomyces sp. strain FH1.</title>
        <authorList>
            <person name="Hassan F."/>
            <person name="Ali H."/>
            <person name="Hassan N."/>
            <person name="Nawaz A."/>
        </authorList>
    </citation>
    <scope>NUCLEOTIDE SEQUENCE [LARGE SCALE GENOMIC DNA]</scope>
    <source>
        <strain evidence="2 3">FH1</strain>
    </source>
</reference>
<keyword evidence="3" id="KW-1185">Reference proteome</keyword>
<evidence type="ECO:0000313" key="2">
    <source>
        <dbReference type="EMBL" id="MFB4193334.1"/>
    </source>
</evidence>
<dbReference type="Proteomes" id="UP001577267">
    <property type="component" value="Unassembled WGS sequence"/>
</dbReference>
<protein>
    <submittedName>
        <fullName evidence="2">Transposase</fullName>
    </submittedName>
</protein>